<dbReference type="SUPFAM" id="SSF49777">
    <property type="entry name" value="PEBP-like"/>
    <property type="match status" value="1"/>
</dbReference>
<comment type="similarity">
    <text evidence="1">Belongs to the UPF0098 family.</text>
</comment>
<dbReference type="InterPro" id="IPR008914">
    <property type="entry name" value="PEBP"/>
</dbReference>
<dbReference type="InterPro" id="IPR036610">
    <property type="entry name" value="PEBP-like_sf"/>
</dbReference>
<dbReference type="EMBL" id="BSRZ01000023">
    <property type="protein sequence ID" value="GLW67405.1"/>
    <property type="molecule type" value="Genomic_DNA"/>
</dbReference>
<comment type="caution">
    <text evidence="2">The sequence shown here is derived from an EMBL/GenBank/DDBJ whole genome shotgun (WGS) entry which is preliminary data.</text>
</comment>
<name>A0A9W6PZV2_9ACTN</name>
<accession>A0A9W6PZV2</accession>
<proteinExistence type="inferred from homology"/>
<dbReference type="NCBIfam" id="TIGR00481">
    <property type="entry name" value="YbhB/YbcL family Raf kinase inhibitor-like protein"/>
    <property type="match status" value="1"/>
</dbReference>
<dbReference type="AlphaFoldDB" id="A0A9W6PZV2"/>
<dbReference type="RefSeq" id="WP_067915208.1">
    <property type="nucleotide sequence ID" value="NZ_BSRZ01000023.1"/>
</dbReference>
<protein>
    <recommendedName>
        <fullName evidence="4">YbhB/YbcL family Raf kinase inhibitor-like protein</fullName>
    </recommendedName>
</protein>
<evidence type="ECO:0000313" key="2">
    <source>
        <dbReference type="EMBL" id="GLW67405.1"/>
    </source>
</evidence>
<evidence type="ECO:0000256" key="1">
    <source>
        <dbReference type="ARBA" id="ARBA00007120"/>
    </source>
</evidence>
<sequence>MDYITLRSPAFSDHTPIPAEYAHAQGDVSPPLVWSPPPGAVAELALICEDPDAPAGTFVHWLLAGIDPDAGGVEAGGVPEGAAVGRNDFGFRGYGGPHPPVGDDPHRYVFRLYGLSGATGLKDGFTADDFRTAVEGKTVASGALVGTYGR</sequence>
<gene>
    <name evidence="2" type="ORF">Arub01_56480</name>
</gene>
<dbReference type="Pfam" id="PF01161">
    <property type="entry name" value="PBP"/>
    <property type="match status" value="1"/>
</dbReference>
<evidence type="ECO:0000313" key="3">
    <source>
        <dbReference type="Proteomes" id="UP001165124"/>
    </source>
</evidence>
<dbReference type="Gene3D" id="3.90.280.10">
    <property type="entry name" value="PEBP-like"/>
    <property type="match status" value="1"/>
</dbReference>
<evidence type="ECO:0008006" key="4">
    <source>
        <dbReference type="Google" id="ProtNLM"/>
    </source>
</evidence>
<dbReference type="PANTHER" id="PTHR30289:SF1">
    <property type="entry name" value="PEBP (PHOSPHATIDYLETHANOLAMINE-BINDING PROTEIN) FAMILY PROTEIN"/>
    <property type="match status" value="1"/>
</dbReference>
<keyword evidence="3" id="KW-1185">Reference proteome</keyword>
<reference evidence="2" key="1">
    <citation type="submission" date="2023-02" db="EMBL/GenBank/DDBJ databases">
        <title>Actinomadura rubrobrunea NBRC 14622.</title>
        <authorList>
            <person name="Ichikawa N."/>
            <person name="Sato H."/>
            <person name="Tonouchi N."/>
        </authorList>
    </citation>
    <scope>NUCLEOTIDE SEQUENCE</scope>
    <source>
        <strain evidence="2">NBRC 14622</strain>
    </source>
</reference>
<dbReference type="InterPro" id="IPR005247">
    <property type="entry name" value="YbhB_YbcL/LppC-like"/>
</dbReference>
<dbReference type="PANTHER" id="PTHR30289">
    <property type="entry name" value="UNCHARACTERIZED PROTEIN YBCL-RELATED"/>
    <property type="match status" value="1"/>
</dbReference>
<dbReference type="CDD" id="cd00865">
    <property type="entry name" value="PEBP_bact_arch"/>
    <property type="match status" value="1"/>
</dbReference>
<organism evidence="2 3">
    <name type="scientific">Actinomadura rubrobrunea</name>
    <dbReference type="NCBI Taxonomy" id="115335"/>
    <lineage>
        <taxon>Bacteria</taxon>
        <taxon>Bacillati</taxon>
        <taxon>Actinomycetota</taxon>
        <taxon>Actinomycetes</taxon>
        <taxon>Streptosporangiales</taxon>
        <taxon>Thermomonosporaceae</taxon>
        <taxon>Actinomadura</taxon>
    </lineage>
</organism>
<dbReference type="Proteomes" id="UP001165124">
    <property type="component" value="Unassembled WGS sequence"/>
</dbReference>